<dbReference type="InterPro" id="IPR004358">
    <property type="entry name" value="Sig_transdc_His_kin-like_C"/>
</dbReference>
<comment type="catalytic activity">
    <reaction evidence="1">
        <text>ATP + protein L-histidine = ADP + protein N-phospho-L-histidine.</text>
        <dbReference type="EC" id="2.7.13.3"/>
    </reaction>
</comment>
<keyword evidence="5 12" id="KW-0418">Kinase</keyword>
<evidence type="ECO:0000256" key="1">
    <source>
        <dbReference type="ARBA" id="ARBA00000085"/>
    </source>
</evidence>
<feature type="chain" id="PRO_5020708157" description="histidine kinase" evidence="9">
    <location>
        <begin position="27"/>
        <end position="1175"/>
    </location>
</feature>
<evidence type="ECO:0000313" key="13">
    <source>
        <dbReference type="Proteomes" id="UP000292627"/>
    </source>
</evidence>
<dbReference type="InterPro" id="IPR015943">
    <property type="entry name" value="WD40/YVTN_repeat-like_dom_sf"/>
</dbReference>
<dbReference type="InterPro" id="IPR011006">
    <property type="entry name" value="CheY-like_superfamily"/>
</dbReference>
<dbReference type="Pfam" id="PF00512">
    <property type="entry name" value="HisKA"/>
    <property type="match status" value="1"/>
</dbReference>
<organism evidence="12 13">
    <name type="scientific">Pseudoxanthomonas winnipegensis</name>
    <dbReference type="NCBI Taxonomy" id="2480810"/>
    <lineage>
        <taxon>Bacteria</taxon>
        <taxon>Pseudomonadati</taxon>
        <taxon>Pseudomonadota</taxon>
        <taxon>Gammaproteobacteria</taxon>
        <taxon>Lysobacterales</taxon>
        <taxon>Lysobacteraceae</taxon>
        <taxon>Pseudoxanthomonas</taxon>
    </lineage>
</organism>
<dbReference type="CDD" id="cd16922">
    <property type="entry name" value="HATPase_EvgS-ArcB-TorS-like"/>
    <property type="match status" value="1"/>
</dbReference>
<dbReference type="SUPFAM" id="SSF52172">
    <property type="entry name" value="CheY-like"/>
    <property type="match status" value="1"/>
</dbReference>
<keyword evidence="4" id="KW-0808">Transferase</keyword>
<dbReference type="SUPFAM" id="SSF55874">
    <property type="entry name" value="ATPase domain of HSP90 chaperone/DNA topoisomerase II/histidine kinase"/>
    <property type="match status" value="1"/>
</dbReference>
<dbReference type="GO" id="GO:0005886">
    <property type="term" value="C:plasma membrane"/>
    <property type="evidence" value="ECO:0007669"/>
    <property type="project" value="TreeGrafter"/>
</dbReference>
<dbReference type="PROSITE" id="PS50109">
    <property type="entry name" value="HIS_KIN"/>
    <property type="match status" value="1"/>
</dbReference>
<evidence type="ECO:0000313" key="12">
    <source>
        <dbReference type="EMBL" id="TAA27062.1"/>
    </source>
</evidence>
<dbReference type="InterPro" id="IPR001789">
    <property type="entry name" value="Sig_transdc_resp-reg_receiver"/>
</dbReference>
<dbReference type="Gene3D" id="1.10.287.130">
    <property type="match status" value="1"/>
</dbReference>
<keyword evidence="6" id="KW-0902">Two-component regulatory system</keyword>
<dbReference type="PANTHER" id="PTHR43047:SF72">
    <property type="entry name" value="OSMOSENSING HISTIDINE PROTEIN KINASE SLN1"/>
    <property type="match status" value="1"/>
</dbReference>
<dbReference type="SUPFAM" id="SSF47384">
    <property type="entry name" value="Homodimeric domain of signal transducing histidine kinase"/>
    <property type="match status" value="1"/>
</dbReference>
<dbReference type="PROSITE" id="PS50110">
    <property type="entry name" value="RESPONSE_REGULATORY"/>
    <property type="match status" value="1"/>
</dbReference>
<keyword evidence="3 7" id="KW-0597">Phosphoprotein</keyword>
<dbReference type="OrthoDB" id="176203at2"/>
<evidence type="ECO:0000259" key="11">
    <source>
        <dbReference type="PROSITE" id="PS50110"/>
    </source>
</evidence>
<dbReference type="InterPro" id="IPR011110">
    <property type="entry name" value="Reg_prop"/>
</dbReference>
<feature type="modified residue" description="4-aspartylphosphate" evidence="7">
    <location>
        <position position="1105"/>
    </location>
</feature>
<dbReference type="AlphaFoldDB" id="A0A4V2HDL1"/>
<evidence type="ECO:0000256" key="4">
    <source>
        <dbReference type="ARBA" id="ARBA00022679"/>
    </source>
</evidence>
<dbReference type="SMART" id="SM00387">
    <property type="entry name" value="HATPase_c"/>
    <property type="match status" value="1"/>
</dbReference>
<dbReference type="InterPro" id="IPR036097">
    <property type="entry name" value="HisK_dim/P_sf"/>
</dbReference>
<evidence type="ECO:0000256" key="3">
    <source>
        <dbReference type="ARBA" id="ARBA00022553"/>
    </source>
</evidence>
<evidence type="ECO:0000256" key="2">
    <source>
        <dbReference type="ARBA" id="ARBA00012438"/>
    </source>
</evidence>
<name>A0A4V2HDL1_9GAMM</name>
<dbReference type="InterPro" id="IPR003594">
    <property type="entry name" value="HATPase_dom"/>
</dbReference>
<dbReference type="GO" id="GO:0009927">
    <property type="term" value="F:histidine phosphotransfer kinase activity"/>
    <property type="evidence" value="ECO:0007669"/>
    <property type="project" value="TreeGrafter"/>
</dbReference>
<dbReference type="Gene3D" id="3.30.565.10">
    <property type="entry name" value="Histidine kinase-like ATPase, C-terminal domain"/>
    <property type="match status" value="1"/>
</dbReference>
<dbReference type="Pfam" id="PF02518">
    <property type="entry name" value="HATPase_c"/>
    <property type="match status" value="1"/>
</dbReference>
<dbReference type="Gene3D" id="2.60.40.10">
    <property type="entry name" value="Immunoglobulins"/>
    <property type="match status" value="1"/>
</dbReference>
<keyword evidence="8" id="KW-1133">Transmembrane helix</keyword>
<proteinExistence type="predicted"/>
<dbReference type="Pfam" id="PF00072">
    <property type="entry name" value="Response_reg"/>
    <property type="match status" value="1"/>
</dbReference>
<dbReference type="RefSeq" id="WP_130550912.1">
    <property type="nucleotide sequence ID" value="NZ_SHMC01000002.1"/>
</dbReference>
<accession>A0A4V2HDL1</accession>
<dbReference type="GO" id="GO:0000155">
    <property type="term" value="F:phosphorelay sensor kinase activity"/>
    <property type="evidence" value="ECO:0007669"/>
    <property type="project" value="InterPro"/>
</dbReference>
<dbReference type="InterPro" id="IPR003661">
    <property type="entry name" value="HisK_dim/P_dom"/>
</dbReference>
<evidence type="ECO:0000256" key="8">
    <source>
        <dbReference type="SAM" id="Phobius"/>
    </source>
</evidence>
<reference evidence="12 13" key="1">
    <citation type="submission" date="2019-02" db="EMBL/GenBank/DDBJ databases">
        <title>WGS of Pseudoxanthomonas species novum from clinical isolates.</title>
        <authorList>
            <person name="Bernier A.-M."/>
            <person name="Bernard K."/>
            <person name="Vachon A."/>
        </authorList>
    </citation>
    <scope>NUCLEOTIDE SEQUENCE [LARGE SCALE GENOMIC DNA]</scope>
    <source>
        <strain evidence="12 13">NML171200</strain>
    </source>
</reference>
<keyword evidence="8" id="KW-0472">Membrane</keyword>
<dbReference type="Gene3D" id="3.40.50.2300">
    <property type="match status" value="1"/>
</dbReference>
<keyword evidence="9" id="KW-0732">Signal</keyword>
<dbReference type="InterPro" id="IPR005467">
    <property type="entry name" value="His_kinase_dom"/>
</dbReference>
<comment type="caution">
    <text evidence="12">The sequence shown here is derived from an EMBL/GenBank/DDBJ whole genome shotgun (WGS) entry which is preliminary data.</text>
</comment>
<protein>
    <recommendedName>
        <fullName evidence="2">histidine kinase</fullName>
        <ecNumber evidence="2">2.7.13.3</ecNumber>
    </recommendedName>
</protein>
<dbReference type="SMART" id="SM00388">
    <property type="entry name" value="HisKA"/>
    <property type="match status" value="1"/>
</dbReference>
<evidence type="ECO:0000256" key="9">
    <source>
        <dbReference type="SAM" id="SignalP"/>
    </source>
</evidence>
<evidence type="ECO:0000256" key="7">
    <source>
        <dbReference type="PROSITE-ProRule" id="PRU00169"/>
    </source>
</evidence>
<dbReference type="FunFam" id="1.10.287.130:FF:000028">
    <property type="entry name" value="Hybrid signal transduction histidine kinase"/>
    <property type="match status" value="1"/>
</dbReference>
<feature type="transmembrane region" description="Helical" evidence="8">
    <location>
        <begin position="760"/>
        <end position="785"/>
    </location>
</feature>
<dbReference type="Gene3D" id="2.130.10.10">
    <property type="entry name" value="YVTN repeat-like/Quinoprotein amine dehydrogenase"/>
    <property type="match status" value="2"/>
</dbReference>
<dbReference type="EMBL" id="SHMC01000002">
    <property type="protein sequence ID" value="TAA27062.1"/>
    <property type="molecule type" value="Genomic_DNA"/>
</dbReference>
<dbReference type="SMART" id="SM00448">
    <property type="entry name" value="REC"/>
    <property type="match status" value="1"/>
</dbReference>
<dbReference type="InterPro" id="IPR013783">
    <property type="entry name" value="Ig-like_fold"/>
</dbReference>
<dbReference type="Proteomes" id="UP000292627">
    <property type="component" value="Unassembled WGS sequence"/>
</dbReference>
<dbReference type="CDD" id="cd00082">
    <property type="entry name" value="HisKA"/>
    <property type="match status" value="1"/>
</dbReference>
<feature type="domain" description="Histidine kinase" evidence="10">
    <location>
        <begin position="818"/>
        <end position="1035"/>
    </location>
</feature>
<feature type="domain" description="Response regulatory" evidence="11">
    <location>
        <begin position="1056"/>
        <end position="1170"/>
    </location>
</feature>
<evidence type="ECO:0000259" key="10">
    <source>
        <dbReference type="PROSITE" id="PS50109"/>
    </source>
</evidence>
<dbReference type="InterPro" id="IPR036890">
    <property type="entry name" value="HATPase_C_sf"/>
</dbReference>
<dbReference type="PRINTS" id="PR00344">
    <property type="entry name" value="BCTRLSENSOR"/>
</dbReference>
<evidence type="ECO:0000256" key="5">
    <source>
        <dbReference type="ARBA" id="ARBA00022777"/>
    </source>
</evidence>
<sequence>MERRCAGLRRVLWTLALCCAVAEVHAQVPQRPVFRLTATAEGLPSTSITALATDRTGYLWMTTYDGLARFDGTEFTVWQHDPRDPASVAGNLQQALYVDPRDRVWVATAGVSVLDAERRGFRHYRRAQYPQMRSDDVYAIAGVDGQVWFGTNGGGLYRIDEDGALTRFDHASTGGVLPSDVVTSLATDMRGRLWVGTEAGLAYVQEGRLHASPAGGPGPLAVFSLTRVGDALWAGTRAGPRILGRDEVWRAPPWSGMFEGANQILAVADAGEGESWLGTANGLWLTHGAQAPQWIRDRDGLFDRHFVTGFQAVAGGGLWMGVVGRGLAFLRPDWRRLAVLPAAKGTSISPYCTVAPGRHGLLWQTDAAGTLEQVDRRTGEVTVTALHGIDPLHLGLTSAVQDRRGVLWLGVRPAALVRVDPATGARRDWPLRSAGHVDFAPETLLEDARGDIWLGTPIAVQRRDGRSGQVLDAFERHPLTGVELAFQQLRLGPDGEPWIASGTGLLRWDPAARRLLPVDGPDGALEISGFVPESAQALWVFRIGELERWQRHEGRWRLARRIGSGLPNVSANGMQRDAQGRLWLATPRGLLRVDVSDPQRVAVRTFGVRDGLSSQEFLEKCLYRFEDGVLASTTSDGALVLIDPAAPDRAARAPPLLLKPPTVVRAGRVETLPGPTPRLRPDDRELRVGMRLLAFDDVAGSRYRSRLLGLDPDWVDQGASGDRVLSALAPGDYTLALQGFDASGNASAVHRLQFSVAPPWWRSAPGLLALSLLGLCLLLVGAWAYRRRVQRRSVWQLEQHKRVLAEQASQAKTHFLATLGHEVRTPMTGVLGMSELLAATPLDARQRGYVAAIQKAGAHLLRLVNDALDLARIEAGRLELDAQDFDPRELLGEVAALIAPTAQRKGLAFDWRVQADVPRALRGDPLRVRQIAMNLLGNAVKFTERGRVGLRAQATAEGVALIVSDTGPGMDAEQQARLFQRFEQAEGARTTARYGGSGLGLAICQELAVAMGGRIAVESAPGQGTCFIAHLPLPAAAGRGTPAGSDRVPRDAPPLSVLLVEDDPTIAQVISGLLQARGHRVRAVAHGLAALAEARVERFDIALLDLDLPGLDGLALATQLRAQGLDLPLLAVTARADAQAEPLARAAGFDGFLRKPITGDLLDEAIAAVLAGRRG</sequence>
<dbReference type="Pfam" id="PF07494">
    <property type="entry name" value="Reg_prop"/>
    <property type="match status" value="2"/>
</dbReference>
<keyword evidence="8" id="KW-0812">Transmembrane</keyword>
<dbReference type="FunFam" id="3.30.565.10:FF:000010">
    <property type="entry name" value="Sensor histidine kinase RcsC"/>
    <property type="match status" value="1"/>
</dbReference>
<dbReference type="CDD" id="cd17546">
    <property type="entry name" value="REC_hyHK_CKI1_RcsC-like"/>
    <property type="match status" value="1"/>
</dbReference>
<dbReference type="EC" id="2.7.13.3" evidence="2"/>
<dbReference type="SUPFAM" id="SSF63829">
    <property type="entry name" value="Calcium-dependent phosphotriesterase"/>
    <property type="match status" value="2"/>
</dbReference>
<feature type="signal peptide" evidence="9">
    <location>
        <begin position="1"/>
        <end position="26"/>
    </location>
</feature>
<evidence type="ECO:0000256" key="6">
    <source>
        <dbReference type="ARBA" id="ARBA00023012"/>
    </source>
</evidence>
<dbReference type="PANTHER" id="PTHR43047">
    <property type="entry name" value="TWO-COMPONENT HISTIDINE PROTEIN KINASE"/>
    <property type="match status" value="1"/>
</dbReference>
<gene>
    <name evidence="12" type="ORF">EA660_07615</name>
</gene>